<proteinExistence type="inferred from homology"/>
<evidence type="ECO:0000256" key="2">
    <source>
        <dbReference type="ARBA" id="ARBA00017881"/>
    </source>
</evidence>
<comment type="cofactor">
    <cofactor evidence="8">
        <name>(6R)-5,10-methylene-5,6,7,8-tetrahydrofolate</name>
        <dbReference type="ChEBI" id="CHEBI:15636"/>
    </cofactor>
    <text evidence="8">Binds 1 5,10-methenyltetrahydrofolate (MTHF) per subunit.</text>
</comment>
<dbReference type="GO" id="GO:0003677">
    <property type="term" value="F:DNA binding"/>
    <property type="evidence" value="ECO:0007669"/>
    <property type="project" value="TreeGrafter"/>
</dbReference>
<feature type="site" description="Electron transfer via tryptophanyl radical" evidence="7">
    <location>
        <position position="320"/>
    </location>
</feature>
<evidence type="ECO:0000256" key="4">
    <source>
        <dbReference type="ARBA" id="ARBA00022827"/>
    </source>
</evidence>
<evidence type="ECO:0000256" key="8">
    <source>
        <dbReference type="RuleBase" id="RU367151"/>
    </source>
</evidence>
<feature type="domain" description="Photolyase/cryptochrome alpha/beta" evidence="9">
    <location>
        <begin position="7"/>
        <end position="141"/>
    </location>
</feature>
<dbReference type="SUPFAM" id="SSF52425">
    <property type="entry name" value="Cryptochrome/photolyase, N-terminal domain"/>
    <property type="match status" value="1"/>
</dbReference>
<dbReference type="Gene3D" id="1.10.579.10">
    <property type="entry name" value="DNA Cyclobutane Dipyrimidine Photolyase, subunit A, domain 3"/>
    <property type="match status" value="1"/>
</dbReference>
<dbReference type="NCBIfam" id="TIGR02765">
    <property type="entry name" value="crypto_DASH"/>
    <property type="match status" value="1"/>
</dbReference>
<keyword evidence="4 6" id="KW-0274">FAD</keyword>
<accession>A0A2S7KZ53</accession>
<dbReference type="InterPro" id="IPR014729">
    <property type="entry name" value="Rossmann-like_a/b/a_fold"/>
</dbReference>
<feature type="site" description="Electron transfer via tryptophanyl radical" evidence="7">
    <location>
        <position position="373"/>
    </location>
</feature>
<evidence type="ECO:0000256" key="6">
    <source>
        <dbReference type="PIRSR" id="PIRSR602081-1"/>
    </source>
</evidence>
<dbReference type="InterPro" id="IPR005101">
    <property type="entry name" value="Cryptochr/Photolyase_FAD-bd"/>
</dbReference>
<dbReference type="InterPro" id="IPR036155">
    <property type="entry name" value="Crypto/Photolyase_N_sf"/>
</dbReference>
<keyword evidence="3 6" id="KW-0285">Flavoprotein</keyword>
<feature type="site" description="Electron transfer via tryptophanyl radical" evidence="7">
    <location>
        <position position="396"/>
    </location>
</feature>
<dbReference type="PANTHER" id="PTHR11455:SF22">
    <property type="entry name" value="CRYPTOCHROME DASH"/>
    <property type="match status" value="1"/>
</dbReference>
<feature type="binding site" evidence="6">
    <location>
        <begin position="249"/>
        <end position="253"/>
    </location>
    <ligand>
        <name>FAD</name>
        <dbReference type="ChEBI" id="CHEBI:57692"/>
    </ligand>
</feature>
<evidence type="ECO:0000256" key="7">
    <source>
        <dbReference type="PIRSR" id="PIRSR602081-2"/>
    </source>
</evidence>
<feature type="binding site" evidence="6">
    <location>
        <begin position="386"/>
        <end position="388"/>
    </location>
    <ligand>
        <name>FAD</name>
        <dbReference type="ChEBI" id="CHEBI:57692"/>
    </ligand>
</feature>
<keyword evidence="10" id="KW-0456">Lyase</keyword>
<dbReference type="RefSeq" id="WP_104809978.1">
    <property type="nucleotide sequence ID" value="NZ_MQUA01000013.1"/>
</dbReference>
<dbReference type="GO" id="GO:0003904">
    <property type="term" value="F:deoxyribodipyrimidine photo-lyase activity"/>
    <property type="evidence" value="ECO:0007669"/>
    <property type="project" value="TreeGrafter"/>
</dbReference>
<dbReference type="GO" id="GO:0071949">
    <property type="term" value="F:FAD binding"/>
    <property type="evidence" value="ECO:0007669"/>
    <property type="project" value="TreeGrafter"/>
</dbReference>
<evidence type="ECO:0000313" key="11">
    <source>
        <dbReference type="Proteomes" id="UP000239522"/>
    </source>
</evidence>
<dbReference type="Gene3D" id="3.40.50.620">
    <property type="entry name" value="HUPs"/>
    <property type="match status" value="1"/>
</dbReference>
<dbReference type="GO" id="GO:0000719">
    <property type="term" value="P:photoreactive repair"/>
    <property type="evidence" value="ECO:0007669"/>
    <property type="project" value="TreeGrafter"/>
</dbReference>
<dbReference type="InterPro" id="IPR036134">
    <property type="entry name" value="Crypto/Photolyase_FAD-like_sf"/>
</dbReference>
<dbReference type="AlphaFoldDB" id="A0A2S7KZ53"/>
<gene>
    <name evidence="10" type="ORF">BST83_11865</name>
</gene>
<dbReference type="InterPro" id="IPR002081">
    <property type="entry name" value="Cryptochrome/DNA_photolyase_1"/>
</dbReference>
<comment type="similarity">
    <text evidence="1 8">Belongs to the DNA photolyase class-1 family.</text>
</comment>
<comment type="function">
    <text evidence="8">May have a photoreceptor function.</text>
</comment>
<dbReference type="Gene3D" id="1.25.40.80">
    <property type="match status" value="1"/>
</dbReference>
<dbReference type="EMBL" id="MQUA01000013">
    <property type="protein sequence ID" value="PQB07768.1"/>
    <property type="molecule type" value="Genomic_DNA"/>
</dbReference>
<keyword evidence="5 8" id="KW-0157">Chromophore</keyword>
<dbReference type="PROSITE" id="PS51645">
    <property type="entry name" value="PHR_CRY_ALPHA_BETA"/>
    <property type="match status" value="1"/>
</dbReference>
<dbReference type="InterPro" id="IPR014133">
    <property type="entry name" value="Cry_DASH"/>
</dbReference>
<dbReference type="Proteomes" id="UP000239522">
    <property type="component" value="Unassembled WGS sequence"/>
</dbReference>
<feature type="binding site" evidence="6">
    <location>
        <position position="236"/>
    </location>
    <ligand>
        <name>FAD</name>
        <dbReference type="ChEBI" id="CHEBI:57692"/>
    </ligand>
</feature>
<evidence type="ECO:0000256" key="5">
    <source>
        <dbReference type="ARBA" id="ARBA00022991"/>
    </source>
</evidence>
<dbReference type="InterPro" id="IPR006050">
    <property type="entry name" value="DNA_photolyase_N"/>
</dbReference>
<dbReference type="SUPFAM" id="SSF48173">
    <property type="entry name" value="Cryptochrome/photolyase FAD-binding domain"/>
    <property type="match status" value="1"/>
</dbReference>
<protein>
    <recommendedName>
        <fullName evidence="2 8">Cryptochrome DASH</fullName>
    </recommendedName>
</protein>
<comment type="caution">
    <text evidence="10">The sequence shown here is derived from an EMBL/GenBank/DDBJ whole genome shotgun (WGS) entry which is preliminary data.</text>
</comment>
<evidence type="ECO:0000256" key="3">
    <source>
        <dbReference type="ARBA" id="ARBA00022630"/>
    </source>
</evidence>
<dbReference type="OrthoDB" id="9772484at2"/>
<evidence type="ECO:0000259" key="9">
    <source>
        <dbReference type="PROSITE" id="PS51645"/>
    </source>
</evidence>
<name>A0A2S7KZ53_9FLAO</name>
<dbReference type="Pfam" id="PF00875">
    <property type="entry name" value="DNA_photolyase"/>
    <property type="match status" value="1"/>
</dbReference>
<dbReference type="PANTHER" id="PTHR11455">
    <property type="entry name" value="CRYPTOCHROME"/>
    <property type="match status" value="1"/>
</dbReference>
<organism evidence="10 11">
    <name type="scientific">Polaribacter filamentus</name>
    <dbReference type="NCBI Taxonomy" id="53483"/>
    <lineage>
        <taxon>Bacteria</taxon>
        <taxon>Pseudomonadati</taxon>
        <taxon>Bacteroidota</taxon>
        <taxon>Flavobacteriia</taxon>
        <taxon>Flavobacteriales</taxon>
        <taxon>Flavobacteriaceae</taxon>
    </lineage>
</organism>
<sequence length="436" mass="51665">MQEKQNNTSLIWFRNNLRTLDNIALNNAAEKHRKVIAVYFFDPKFFKEDAFGFQKTAKFRAKFLIETITDLKRNLATLNITLLTYFDAPENKISFLCDEFSVDAIYTQREWTREELDTNELIKKTLSDDVKFIDDYDQFLYHPETVSKNFSNIPDVFTQFRKKLEKYVEIQEEVYTSKLASSNIIENNTVIPSLSTLGFEDFEMHPKSAFPFLGGESEALKRLNYYLFESKKVGFYKETRNGLVGRDYSTKFSPWLANGSLSAKTIYWKMKAYEKEFGANDSTYWVIFELIWRDYFKYISLKHDAKIFKIGGILHKKYHWNTDKKIVQQWINGETKDDFVNANMIEFKETGWMSNRGRQNVASYFAKELLLDWRIGAAYFESMLLDYDVHSNYGNWMYVAGVGNDPRDRKFNTQFQAERYDAAYKFRKLWLVKTLF</sequence>
<keyword evidence="11" id="KW-1185">Reference proteome</keyword>
<evidence type="ECO:0000313" key="10">
    <source>
        <dbReference type="EMBL" id="PQB07768.1"/>
    </source>
</evidence>
<reference evidence="10 11" key="1">
    <citation type="submission" date="2016-11" db="EMBL/GenBank/DDBJ databases">
        <title>Trade-off between light-utilization and light-protection in marine flavobacteria.</title>
        <authorList>
            <person name="Kumagai Y."/>
        </authorList>
    </citation>
    <scope>NUCLEOTIDE SEQUENCE [LARGE SCALE GENOMIC DNA]</scope>
    <source>
        <strain evidence="10 11">ATCC 700397</strain>
    </source>
</reference>
<dbReference type="PRINTS" id="PR00147">
    <property type="entry name" value="DNAPHOTLYASE"/>
</dbReference>
<dbReference type="Pfam" id="PF03441">
    <property type="entry name" value="FAD_binding_7"/>
    <property type="match status" value="1"/>
</dbReference>
<evidence type="ECO:0000256" key="1">
    <source>
        <dbReference type="ARBA" id="ARBA00005862"/>
    </source>
</evidence>
<comment type="cofactor">
    <cofactor evidence="6 8">
        <name>FAD</name>
        <dbReference type="ChEBI" id="CHEBI:57692"/>
    </cofactor>
    <text evidence="6 8">Binds 1 FAD per subunit.</text>
</comment>